<evidence type="ECO:0000313" key="9">
    <source>
        <dbReference type="Proteomes" id="UP001157733"/>
    </source>
</evidence>
<protein>
    <submittedName>
        <fullName evidence="8">RDD domain-containing protein</fullName>
    </submittedName>
</protein>
<evidence type="ECO:0000256" key="1">
    <source>
        <dbReference type="ARBA" id="ARBA00004651"/>
    </source>
</evidence>
<feature type="domain" description="RDD" evidence="7">
    <location>
        <begin position="4"/>
        <end position="144"/>
    </location>
</feature>
<evidence type="ECO:0000259" key="7">
    <source>
        <dbReference type="Pfam" id="PF06271"/>
    </source>
</evidence>
<comment type="subcellular location">
    <subcellularLocation>
        <location evidence="1">Cell membrane</location>
        <topology evidence="1">Multi-pass membrane protein</topology>
    </subcellularLocation>
</comment>
<name>A0ABM9HG99_9BACT</name>
<dbReference type="InterPro" id="IPR051791">
    <property type="entry name" value="Pra-immunoreactive"/>
</dbReference>
<accession>A0ABM9HG99</accession>
<dbReference type="RefSeq" id="WP_282011936.1">
    <property type="nucleotide sequence ID" value="NZ_OX336137.1"/>
</dbReference>
<evidence type="ECO:0000256" key="3">
    <source>
        <dbReference type="ARBA" id="ARBA00022692"/>
    </source>
</evidence>
<evidence type="ECO:0000256" key="5">
    <source>
        <dbReference type="ARBA" id="ARBA00023136"/>
    </source>
</evidence>
<dbReference type="Proteomes" id="UP001157733">
    <property type="component" value="Chromosome"/>
</dbReference>
<evidence type="ECO:0000256" key="2">
    <source>
        <dbReference type="ARBA" id="ARBA00022475"/>
    </source>
</evidence>
<dbReference type="EMBL" id="OX336137">
    <property type="protein sequence ID" value="CAI2719080.1"/>
    <property type="molecule type" value="Genomic_DNA"/>
</dbReference>
<proteinExistence type="predicted"/>
<keyword evidence="3 6" id="KW-0812">Transmembrane</keyword>
<evidence type="ECO:0000256" key="4">
    <source>
        <dbReference type="ARBA" id="ARBA00022989"/>
    </source>
</evidence>
<keyword evidence="5 6" id="KW-0472">Membrane</keyword>
<gene>
    <name evidence="8" type="ORF">NSPWAT_2224</name>
</gene>
<evidence type="ECO:0000256" key="6">
    <source>
        <dbReference type="SAM" id="Phobius"/>
    </source>
</evidence>
<feature type="transmembrane region" description="Helical" evidence="6">
    <location>
        <begin position="113"/>
        <end position="131"/>
    </location>
</feature>
<dbReference type="PANTHER" id="PTHR36115:SF4">
    <property type="entry name" value="MEMBRANE PROTEIN"/>
    <property type="match status" value="1"/>
</dbReference>
<feature type="transmembrane region" description="Helical" evidence="6">
    <location>
        <begin position="59"/>
        <end position="81"/>
    </location>
</feature>
<evidence type="ECO:0000313" key="8">
    <source>
        <dbReference type="EMBL" id="CAI2719080.1"/>
    </source>
</evidence>
<dbReference type="Pfam" id="PF06271">
    <property type="entry name" value="RDD"/>
    <property type="match status" value="1"/>
</dbReference>
<organism evidence="8 9">
    <name type="scientific">Nitrospina watsonii</name>
    <dbReference type="NCBI Taxonomy" id="1323948"/>
    <lineage>
        <taxon>Bacteria</taxon>
        <taxon>Pseudomonadati</taxon>
        <taxon>Nitrospinota/Tectimicrobiota group</taxon>
        <taxon>Nitrospinota</taxon>
        <taxon>Nitrospinia</taxon>
        <taxon>Nitrospinales</taxon>
        <taxon>Nitrospinaceae</taxon>
        <taxon>Nitrospina</taxon>
    </lineage>
</organism>
<keyword evidence="2" id="KW-1003">Cell membrane</keyword>
<sequence length="151" mass="16606">MKPSGFRRRYVALLLDITALEILGLLLSRTYLNQSGMDMGSVLIRMALGLDQAGNTLPILTGGCLLQALLFSAYFVVFTGICGQTPGKKMMGIQVWRENGQPIDFRAATLRSIPGYLLSTITLGLGFLMVLTDPRQQTLHDKIAQTRVFIV</sequence>
<keyword evidence="9" id="KW-1185">Reference proteome</keyword>
<reference evidence="8 9" key="1">
    <citation type="submission" date="2022-09" db="EMBL/GenBank/DDBJ databases">
        <authorList>
            <person name="Kop L."/>
        </authorList>
    </citation>
    <scope>NUCLEOTIDE SEQUENCE [LARGE SCALE GENOMIC DNA]</scope>
    <source>
        <strain evidence="8 9">347</strain>
    </source>
</reference>
<dbReference type="PANTHER" id="PTHR36115">
    <property type="entry name" value="PROLINE-RICH ANTIGEN HOMOLOG-RELATED"/>
    <property type="match status" value="1"/>
</dbReference>
<keyword evidence="4 6" id="KW-1133">Transmembrane helix</keyword>
<feature type="transmembrane region" description="Helical" evidence="6">
    <location>
        <begin position="12"/>
        <end position="32"/>
    </location>
</feature>
<dbReference type="InterPro" id="IPR010432">
    <property type="entry name" value="RDD"/>
</dbReference>